<keyword evidence="17" id="KW-1185">Reference proteome</keyword>
<keyword evidence="9" id="KW-0010">Activator</keyword>
<evidence type="ECO:0000256" key="6">
    <source>
        <dbReference type="ARBA" id="ARBA00022833"/>
    </source>
</evidence>
<evidence type="ECO:0000256" key="7">
    <source>
        <dbReference type="ARBA" id="ARBA00023015"/>
    </source>
</evidence>
<evidence type="ECO:0000256" key="4">
    <source>
        <dbReference type="ARBA" id="ARBA00022737"/>
    </source>
</evidence>
<dbReference type="FunFam" id="3.30.160.60:FF:001140">
    <property type="entry name" value="Zinc finger protein 219"/>
    <property type="match status" value="1"/>
</dbReference>
<keyword evidence="6" id="KW-0862">Zinc</keyword>
<keyword evidence="8" id="KW-0238">DNA-binding</keyword>
<reference evidence="17" key="1">
    <citation type="submission" date="2011-08" db="EMBL/GenBank/DDBJ databases">
        <title>The draft genome of Latimeria chalumnae.</title>
        <authorList>
            <person name="Di Palma F."/>
            <person name="Alfoldi J."/>
            <person name="Johnson J."/>
            <person name="Berlin A."/>
            <person name="Gnerre S."/>
            <person name="Jaffe D."/>
            <person name="MacCallum I."/>
            <person name="Young S."/>
            <person name="Walker B.J."/>
            <person name="Lander E."/>
            <person name="Lindblad-Toh K."/>
        </authorList>
    </citation>
    <scope>NUCLEOTIDE SEQUENCE [LARGE SCALE GENOMIC DNA]</scope>
    <source>
        <strain evidence="17">Wild caught</strain>
    </source>
</reference>
<comment type="subcellular location">
    <subcellularLocation>
        <location evidence="1">Nucleus</location>
    </subcellularLocation>
</comment>
<dbReference type="GO" id="GO:0000981">
    <property type="term" value="F:DNA-binding transcription factor activity, RNA polymerase II-specific"/>
    <property type="evidence" value="ECO:0007669"/>
    <property type="project" value="TreeGrafter"/>
</dbReference>
<keyword evidence="10" id="KW-0804">Transcription</keyword>
<feature type="domain" description="C2H2-type" evidence="15">
    <location>
        <begin position="245"/>
        <end position="273"/>
    </location>
</feature>
<protein>
    <recommendedName>
        <fullName evidence="12">Zinc finger protein 219</fullName>
    </recommendedName>
</protein>
<comment type="similarity">
    <text evidence="2">Belongs to the krueppel C2H2-type zinc-finger protein family.</text>
</comment>
<dbReference type="InterPro" id="IPR051967">
    <property type="entry name" value="Krueppel_C2H2-ZF"/>
</dbReference>
<dbReference type="SMART" id="SM00355">
    <property type="entry name" value="ZnF_C2H2"/>
    <property type="match status" value="10"/>
</dbReference>
<feature type="domain" description="C2H2-type" evidence="15">
    <location>
        <begin position="77"/>
        <end position="104"/>
    </location>
</feature>
<reference evidence="16" key="2">
    <citation type="submission" date="2025-08" db="UniProtKB">
        <authorList>
            <consortium name="Ensembl"/>
        </authorList>
    </citation>
    <scope>IDENTIFICATION</scope>
</reference>
<feature type="domain" description="C2H2-type" evidence="15">
    <location>
        <begin position="321"/>
        <end position="348"/>
    </location>
</feature>
<feature type="domain" description="C2H2-type" evidence="15">
    <location>
        <begin position="105"/>
        <end position="127"/>
    </location>
</feature>
<dbReference type="FunFam" id="3.30.160.60:FF:000075">
    <property type="entry name" value="Putative zinc finger protein 536"/>
    <property type="match status" value="2"/>
</dbReference>
<feature type="domain" description="C2H2-type" evidence="15">
    <location>
        <begin position="551"/>
        <end position="573"/>
    </location>
</feature>
<evidence type="ECO:0000256" key="11">
    <source>
        <dbReference type="ARBA" id="ARBA00023242"/>
    </source>
</evidence>
<evidence type="ECO:0000256" key="13">
    <source>
        <dbReference type="PROSITE-ProRule" id="PRU00042"/>
    </source>
</evidence>
<feature type="domain" description="C2H2-type" evidence="15">
    <location>
        <begin position="293"/>
        <end position="320"/>
    </location>
</feature>
<sequence length="955" mass="106268">PDTQDDGVQQLVEEKHASTSCQPVDSFPSPLDNHSDVEMVPDLSFNGELDLQQFFNGQALGIMSELGESQGKKARKYPCSICGKRFRFNSILSLHMRIHTGEKPFKCPYCGHRAAQKGNLKIHLRTHKLGGDGKGPGKLSEEHKLLLELEERAILRERQTKGGIPQLPLFLLGEKTQTGVRVATVAPMMKQVEPEEEVVSGGTTAASTAVSINVLPSGFRCTYCKGKFKKQEELERHIRILHRPYKCTLCEFATSLEEELVEHVEKVHIATETTQAKASGGGEGSGEQLAPEFRCEVCGQAFTQSWFLKGHMRKHKDSFDHKCQICGRCFKEPWFLKNHMKVHLNKLGLQLASQGKVATNTMPKTAARKSVPLGFENLYTNFLLPNHKNLTKNPSPYRRKEGLLKDKGRLEKLLVPIRCQEKGGAELEKNFFLGYLNLVSPLDNSCVERLQAAARVAEMNQAGNAQVLHLVTRGLVQHSSQGKQLVKVANESDKNQSGLTLKIPEEGKAKTPENSESEKIRAYVSSLLKEGHQSAPIDSENKDGLFGDKSSECPDCGKVFRTYHQMVVHSRVHRKTLQNGEDWARNIALGSLLSLQAGIPGSSEVARSVGEITQAGNRPDGMMQSPLSVFQEVHPPSEITEFLGESGLRVVGSGQPNQLRERVRGMAGKDCPYCGKTFRSSHHLKVHLRVHTGERPYKCPHCDYAGTQSGSLKYHLQRHHRERQNLARASAEYQTQIPKDLTTRKATFIPQEVLAQGMNLPQSLAHYSDGGSPQWLERSLTTKELPSPNGDPSEDARVGKKREALLSPKEHAPSLSDLSKAFQSLSGNEVNFHHSLLSLMSPVAFRASDKEASHVEAAFGQVPLEKRQREDLLAKNDPNNGIKRSDFEPLDLSFRPMGPDSVDDITLHRCLFCPFTTSSVELMAMHLQVNHTSKSRRKEKNTEVFKSISDKTEES</sequence>
<name>H3ALD3_LATCH</name>
<dbReference type="eggNOG" id="KOG1721">
    <property type="taxonomic scope" value="Eukaryota"/>
</dbReference>
<keyword evidence="5 13" id="KW-0863">Zinc-finger</keyword>
<proteinExistence type="inferred from homology"/>
<evidence type="ECO:0000256" key="12">
    <source>
        <dbReference type="ARBA" id="ARBA00067251"/>
    </source>
</evidence>
<dbReference type="GO" id="GO:0000978">
    <property type="term" value="F:RNA polymerase II cis-regulatory region sequence-specific DNA binding"/>
    <property type="evidence" value="ECO:0007669"/>
    <property type="project" value="TreeGrafter"/>
</dbReference>
<feature type="domain" description="C2H2-type" evidence="15">
    <location>
        <begin position="697"/>
        <end position="724"/>
    </location>
</feature>
<feature type="region of interest" description="Disordered" evidence="14">
    <location>
        <begin position="14"/>
        <end position="35"/>
    </location>
</feature>
<dbReference type="Ensembl" id="ENSLACT00000010533.1">
    <property type="protein sequence ID" value="ENSLACP00000010454.1"/>
    <property type="gene ID" value="ENSLACG00000009210.1"/>
</dbReference>
<dbReference type="SUPFAM" id="SSF57667">
    <property type="entry name" value="beta-beta-alpha zinc fingers"/>
    <property type="match status" value="3"/>
</dbReference>
<evidence type="ECO:0000313" key="17">
    <source>
        <dbReference type="Proteomes" id="UP000008672"/>
    </source>
</evidence>
<evidence type="ECO:0000259" key="15">
    <source>
        <dbReference type="PROSITE" id="PS50157"/>
    </source>
</evidence>
<dbReference type="InterPro" id="IPR013087">
    <property type="entry name" value="Znf_C2H2_type"/>
</dbReference>
<dbReference type="GO" id="GO:0008270">
    <property type="term" value="F:zinc ion binding"/>
    <property type="evidence" value="ECO:0007669"/>
    <property type="project" value="UniProtKB-KW"/>
</dbReference>
<dbReference type="GeneTree" id="ENSGT00940000156397"/>
<feature type="domain" description="C2H2-type" evidence="15">
    <location>
        <begin position="669"/>
        <end position="696"/>
    </location>
</feature>
<keyword evidence="3" id="KW-0479">Metal-binding</keyword>
<dbReference type="PROSITE" id="PS00028">
    <property type="entry name" value="ZINC_FINGER_C2H2_1"/>
    <property type="match status" value="6"/>
</dbReference>
<dbReference type="InterPro" id="IPR036236">
    <property type="entry name" value="Znf_C2H2_sf"/>
</dbReference>
<dbReference type="Pfam" id="PF00096">
    <property type="entry name" value="zf-C2H2"/>
    <property type="match status" value="7"/>
</dbReference>
<evidence type="ECO:0000313" key="16">
    <source>
        <dbReference type="Ensembl" id="ENSLACP00000010454.1"/>
    </source>
</evidence>
<evidence type="ECO:0000256" key="8">
    <source>
        <dbReference type="ARBA" id="ARBA00023125"/>
    </source>
</evidence>
<dbReference type="GO" id="GO:0005634">
    <property type="term" value="C:nucleus"/>
    <property type="evidence" value="ECO:0007669"/>
    <property type="project" value="UniProtKB-SubCell"/>
</dbReference>
<dbReference type="FunFam" id="3.30.160.60:FF:001038">
    <property type="entry name" value="Zinc finger protein 217"/>
    <property type="match status" value="1"/>
</dbReference>
<dbReference type="Gene3D" id="3.30.160.60">
    <property type="entry name" value="Classic Zinc Finger"/>
    <property type="match status" value="6"/>
</dbReference>
<evidence type="ECO:0000256" key="5">
    <source>
        <dbReference type="ARBA" id="ARBA00022771"/>
    </source>
</evidence>
<dbReference type="STRING" id="7897.ENSLACP00000010454"/>
<keyword evidence="4" id="KW-0677">Repeat</keyword>
<keyword evidence="7" id="KW-0805">Transcription regulation</keyword>
<dbReference type="PROSITE" id="PS50157">
    <property type="entry name" value="ZINC_FINGER_C2H2_2"/>
    <property type="match status" value="9"/>
</dbReference>
<feature type="compositionally biased region" description="Basic and acidic residues" evidence="14">
    <location>
        <begin position="940"/>
        <end position="955"/>
    </location>
</feature>
<evidence type="ECO:0000256" key="3">
    <source>
        <dbReference type="ARBA" id="ARBA00022723"/>
    </source>
</evidence>
<dbReference type="EMBL" id="AFYH01193777">
    <property type="status" value="NOT_ANNOTATED_CDS"/>
    <property type="molecule type" value="Genomic_DNA"/>
</dbReference>
<dbReference type="FunFam" id="3.30.160.60:FF:000478">
    <property type="entry name" value="Zinc finger protein 133"/>
    <property type="match status" value="1"/>
</dbReference>
<dbReference type="Proteomes" id="UP000008672">
    <property type="component" value="Unassembled WGS sequence"/>
</dbReference>
<dbReference type="PANTHER" id="PTHR45925">
    <property type="entry name" value="ZINC FINGER PROTEIN"/>
    <property type="match status" value="1"/>
</dbReference>
<feature type="domain" description="C2H2-type" evidence="15">
    <location>
        <begin position="219"/>
        <end position="247"/>
    </location>
</feature>
<feature type="region of interest" description="Disordered" evidence="14">
    <location>
        <begin position="931"/>
        <end position="955"/>
    </location>
</feature>
<evidence type="ECO:0000256" key="1">
    <source>
        <dbReference type="ARBA" id="ARBA00004123"/>
    </source>
</evidence>
<keyword evidence="11" id="KW-0539">Nucleus</keyword>
<evidence type="ECO:0000256" key="9">
    <source>
        <dbReference type="ARBA" id="ARBA00023159"/>
    </source>
</evidence>
<reference evidence="16" key="3">
    <citation type="submission" date="2025-09" db="UniProtKB">
        <authorList>
            <consortium name="Ensembl"/>
        </authorList>
    </citation>
    <scope>IDENTIFICATION</scope>
</reference>
<evidence type="ECO:0000256" key="2">
    <source>
        <dbReference type="ARBA" id="ARBA00006991"/>
    </source>
</evidence>
<evidence type="ECO:0000256" key="14">
    <source>
        <dbReference type="SAM" id="MobiDB-lite"/>
    </source>
</evidence>
<dbReference type="PANTHER" id="PTHR45925:SF2">
    <property type="entry name" value="ZINC FINGER PROTEIN 536"/>
    <property type="match status" value="1"/>
</dbReference>
<dbReference type="InParanoid" id="H3ALD3"/>
<dbReference type="AlphaFoldDB" id="H3ALD3"/>
<accession>H3ALD3</accession>
<dbReference type="HOGENOM" id="CLU_008125_0_0_1"/>
<evidence type="ECO:0000256" key="10">
    <source>
        <dbReference type="ARBA" id="ARBA00023163"/>
    </source>
</evidence>
<organism evidence="16 17">
    <name type="scientific">Latimeria chalumnae</name>
    <name type="common">Coelacanth</name>
    <dbReference type="NCBI Taxonomy" id="7897"/>
    <lineage>
        <taxon>Eukaryota</taxon>
        <taxon>Metazoa</taxon>
        <taxon>Chordata</taxon>
        <taxon>Craniata</taxon>
        <taxon>Vertebrata</taxon>
        <taxon>Euteleostomi</taxon>
        <taxon>Coelacanthiformes</taxon>
        <taxon>Coelacanthidae</taxon>
        <taxon>Latimeria</taxon>
    </lineage>
</organism>